<gene>
    <name evidence="3" type="ORF">BN12_1900002</name>
</gene>
<dbReference type="OrthoDB" id="4868761at2"/>
<dbReference type="CDD" id="cd15482">
    <property type="entry name" value="Sialidase_non-viral"/>
    <property type="match status" value="1"/>
</dbReference>
<feature type="compositionally biased region" description="Polar residues" evidence="1">
    <location>
        <begin position="71"/>
        <end position="86"/>
    </location>
</feature>
<keyword evidence="2" id="KW-0812">Transmembrane</keyword>
<accession>A0A077LZI7</accession>
<feature type="compositionally biased region" description="Low complexity" evidence="1">
    <location>
        <begin position="87"/>
        <end position="118"/>
    </location>
</feature>
<dbReference type="STRING" id="1194083.BN12_1900002"/>
<dbReference type="Gene3D" id="2.130.10.10">
    <property type="entry name" value="YVTN repeat-like/Quinoprotein amine dehydrogenase"/>
    <property type="match status" value="2"/>
</dbReference>
<evidence type="ECO:0000313" key="3">
    <source>
        <dbReference type="EMBL" id="CCH77395.1"/>
    </source>
</evidence>
<dbReference type="EMBL" id="CAJB01000102">
    <property type="protein sequence ID" value="CCH77395.1"/>
    <property type="molecule type" value="Genomic_DNA"/>
</dbReference>
<reference evidence="3 4" key="1">
    <citation type="journal article" date="2013" name="ISME J.">
        <title>A metabolic model for members of the genus Tetrasphaera involved in enhanced biological phosphorus removal.</title>
        <authorList>
            <person name="Kristiansen R."/>
            <person name="Nguyen H.T.T."/>
            <person name="Saunders A.M."/>
            <person name="Nielsen J.L."/>
            <person name="Wimmer R."/>
            <person name="Le V.Q."/>
            <person name="McIlroy S.J."/>
            <person name="Petrovski S."/>
            <person name="Seviour R.J."/>
            <person name="Calteau A."/>
            <person name="Nielsen K.L."/>
            <person name="Nielsen P.H."/>
        </authorList>
    </citation>
    <scope>NUCLEOTIDE SEQUENCE [LARGE SCALE GENOMIC DNA]</scope>
    <source>
        <strain evidence="3 4">T1-X7</strain>
    </source>
</reference>
<dbReference type="SUPFAM" id="SSF50939">
    <property type="entry name" value="Sialidases"/>
    <property type="match status" value="1"/>
</dbReference>
<feature type="region of interest" description="Disordered" evidence="1">
    <location>
        <begin position="411"/>
        <end position="430"/>
    </location>
</feature>
<dbReference type="Proteomes" id="UP000035721">
    <property type="component" value="Unassembled WGS sequence"/>
</dbReference>
<evidence type="ECO:0000256" key="1">
    <source>
        <dbReference type="SAM" id="MobiDB-lite"/>
    </source>
</evidence>
<organism evidence="3 4">
    <name type="scientific">Nostocoides japonicum T1-X7</name>
    <dbReference type="NCBI Taxonomy" id="1194083"/>
    <lineage>
        <taxon>Bacteria</taxon>
        <taxon>Bacillati</taxon>
        <taxon>Actinomycetota</taxon>
        <taxon>Actinomycetes</taxon>
        <taxon>Micrococcales</taxon>
        <taxon>Intrasporangiaceae</taxon>
        <taxon>Nostocoides</taxon>
    </lineage>
</organism>
<dbReference type="InterPro" id="IPR036278">
    <property type="entry name" value="Sialidase_sf"/>
</dbReference>
<keyword evidence="4" id="KW-1185">Reference proteome</keyword>
<feature type="region of interest" description="Disordered" evidence="1">
    <location>
        <begin position="67"/>
        <end position="121"/>
    </location>
</feature>
<keyword evidence="2" id="KW-1133">Transmembrane helix</keyword>
<evidence type="ECO:0000256" key="2">
    <source>
        <dbReference type="SAM" id="Phobius"/>
    </source>
</evidence>
<feature type="transmembrane region" description="Helical" evidence="2">
    <location>
        <begin position="46"/>
        <end position="65"/>
    </location>
</feature>
<dbReference type="InterPro" id="IPR015943">
    <property type="entry name" value="WD40/YVTN_repeat-like_dom_sf"/>
</dbReference>
<keyword evidence="2" id="KW-0472">Membrane</keyword>
<name>A0A077LZI7_9MICO</name>
<dbReference type="RefSeq" id="WP_048554332.1">
    <property type="nucleotide sequence ID" value="NZ_HF570958.1"/>
</dbReference>
<dbReference type="AlphaFoldDB" id="A0A077LZI7"/>
<proteinExistence type="predicted"/>
<comment type="caution">
    <text evidence="3">The sequence shown here is derived from an EMBL/GenBank/DDBJ whole genome shotgun (WGS) entry which is preliminary data.</text>
</comment>
<evidence type="ECO:0000313" key="4">
    <source>
        <dbReference type="Proteomes" id="UP000035721"/>
    </source>
</evidence>
<protein>
    <submittedName>
        <fullName evidence="3">Uncharacterized protein</fullName>
    </submittedName>
</protein>
<sequence length="474" mass="48377">MSPDDPVEEFFARERAQVRPLPADEGHWSSLVLEARREKRGRRMRYAMTAAAAVVIVGGGVTWALRPGTPDTDQSLPATATSQTTHPRTPTPSSASQTPARSTSPSTTSGSSRTHTPPQTTIAVPANFRVVSLSNVGGGTLYALGLTTCGSIGTPCPALARSTDDGSTWRLVSSFPENDVASEATGGAVGTDDSLREVRFASPQVGWVFGGALKMTTDGGRHWTDVKHSGRAVIDLETDGKTVVASTSDGDCTRLSCAGKVSVDVSSTAAWKPSTPATGLADGTVLSADVAYHQGAAFVSPIAERLATTPWRVVPSVAKVASTCEGEVPGPVSLVAPAAGDAIFAVCPSDGAAGTTGYHVAVSTDAGATWNPVSTDALTLVNAGTTSYAASDATHLVAVSGGSDALKGSMRVSSDGGRTWHTPAAPPPTPATGWAWVGAPGGRTLYAVPAGGASGFWVSSDNGEHWRQLRVAGG</sequence>